<sequence length="70" mass="8010">MFTEKQIAELRAGYAKINRVGVESPAYDRLVKMVDNFDDETMLQIKDAGIKWMSSLALTRCIRRGLVKCD</sequence>
<dbReference type="Proteomes" id="UP000048926">
    <property type="component" value="Unassembled WGS sequence"/>
</dbReference>
<accession>A0A0M6Y7R0</accession>
<dbReference type="AlphaFoldDB" id="A0A0M6Y7R0"/>
<evidence type="ECO:0000313" key="1">
    <source>
        <dbReference type="EMBL" id="CTQ45708.1"/>
    </source>
</evidence>
<evidence type="ECO:0000313" key="2">
    <source>
        <dbReference type="Proteomes" id="UP000048926"/>
    </source>
</evidence>
<proteinExistence type="predicted"/>
<dbReference type="EMBL" id="CXST01000002">
    <property type="protein sequence ID" value="CTQ45708.1"/>
    <property type="molecule type" value="Genomic_DNA"/>
</dbReference>
<reference evidence="2" key="1">
    <citation type="submission" date="2015-07" db="EMBL/GenBank/DDBJ databases">
        <authorList>
            <person name="Rodrigo-Torres Lidia"/>
            <person name="Arahal R.David."/>
        </authorList>
    </citation>
    <scope>NUCLEOTIDE SEQUENCE [LARGE SCALE GENOMIC DNA]</scope>
    <source>
        <strain evidence="2">CECT 4801</strain>
    </source>
</reference>
<gene>
    <name evidence="1" type="ORF">LAL4801_04163</name>
</gene>
<organism evidence="1 2">
    <name type="scientific">Roseibium aggregatum</name>
    <dbReference type="NCBI Taxonomy" id="187304"/>
    <lineage>
        <taxon>Bacteria</taxon>
        <taxon>Pseudomonadati</taxon>
        <taxon>Pseudomonadota</taxon>
        <taxon>Alphaproteobacteria</taxon>
        <taxon>Hyphomicrobiales</taxon>
        <taxon>Stappiaceae</taxon>
        <taxon>Roseibium</taxon>
    </lineage>
</organism>
<protein>
    <submittedName>
        <fullName evidence="1">Uncharacterized protein</fullName>
    </submittedName>
</protein>
<keyword evidence="2" id="KW-1185">Reference proteome</keyword>
<name>A0A0M6Y7R0_9HYPH</name>
<dbReference type="RefSeq" id="WP_055658890.1">
    <property type="nucleotide sequence ID" value="NZ_CXST01000002.1"/>
</dbReference>